<dbReference type="PANTHER" id="PTHR31987">
    <property type="entry name" value="GLUTAMINASE A-RELATED"/>
    <property type="match status" value="1"/>
</dbReference>
<evidence type="ECO:0000259" key="4">
    <source>
        <dbReference type="Pfam" id="PF16335"/>
    </source>
</evidence>
<feature type="compositionally biased region" description="Polar residues" evidence="1">
    <location>
        <begin position="867"/>
        <end position="876"/>
    </location>
</feature>
<evidence type="ECO:0000259" key="5">
    <source>
        <dbReference type="Pfam" id="PF17168"/>
    </source>
</evidence>
<dbReference type="AlphaFoldDB" id="A0AAW0FVS6"/>
<gene>
    <name evidence="6" type="ORF">QCA50_011546</name>
</gene>
<dbReference type="InterPro" id="IPR033433">
    <property type="entry name" value="GtaA_N"/>
</dbReference>
<dbReference type="Pfam" id="PF17168">
    <property type="entry name" value="DUF5127"/>
    <property type="match status" value="1"/>
</dbReference>
<dbReference type="InterPro" id="IPR032514">
    <property type="entry name" value="GtaA_central"/>
</dbReference>
<dbReference type="GO" id="GO:0005975">
    <property type="term" value="P:carbohydrate metabolic process"/>
    <property type="evidence" value="ECO:0007669"/>
    <property type="project" value="InterPro"/>
</dbReference>
<keyword evidence="2" id="KW-0812">Transmembrane</keyword>
<keyword evidence="2" id="KW-1133">Transmembrane helix</keyword>
<accession>A0AAW0FVS6</accession>
<dbReference type="Gene3D" id="1.50.10.10">
    <property type="match status" value="1"/>
</dbReference>
<organism evidence="6 7">
    <name type="scientific">Cerrena zonata</name>
    <dbReference type="NCBI Taxonomy" id="2478898"/>
    <lineage>
        <taxon>Eukaryota</taxon>
        <taxon>Fungi</taxon>
        <taxon>Dikarya</taxon>
        <taxon>Basidiomycota</taxon>
        <taxon>Agaricomycotina</taxon>
        <taxon>Agaricomycetes</taxon>
        <taxon>Polyporales</taxon>
        <taxon>Cerrenaceae</taxon>
        <taxon>Cerrena</taxon>
    </lineage>
</organism>
<keyword evidence="2" id="KW-0472">Membrane</keyword>
<comment type="caution">
    <text evidence="6">The sequence shown here is derived from an EMBL/GenBank/DDBJ whole genome shotgun (WGS) entry which is preliminary data.</text>
</comment>
<evidence type="ECO:0000313" key="7">
    <source>
        <dbReference type="Proteomes" id="UP001385951"/>
    </source>
</evidence>
<evidence type="ECO:0008006" key="8">
    <source>
        <dbReference type="Google" id="ProtNLM"/>
    </source>
</evidence>
<evidence type="ECO:0000256" key="3">
    <source>
        <dbReference type="SAM" id="SignalP"/>
    </source>
</evidence>
<evidence type="ECO:0000313" key="6">
    <source>
        <dbReference type="EMBL" id="KAK7685183.1"/>
    </source>
</evidence>
<keyword evidence="3" id="KW-0732">Signal</keyword>
<feature type="compositionally biased region" description="Polar residues" evidence="1">
    <location>
        <begin position="795"/>
        <end position="812"/>
    </location>
</feature>
<keyword evidence="7" id="KW-1185">Reference proteome</keyword>
<dbReference type="EMBL" id="JASBNA010000021">
    <property type="protein sequence ID" value="KAK7685183.1"/>
    <property type="molecule type" value="Genomic_DNA"/>
</dbReference>
<proteinExistence type="predicted"/>
<dbReference type="PANTHER" id="PTHR31987:SF1">
    <property type="entry name" value="GLUTAMINASE A"/>
    <property type="match status" value="1"/>
</dbReference>
<evidence type="ECO:0000256" key="2">
    <source>
        <dbReference type="SAM" id="Phobius"/>
    </source>
</evidence>
<feature type="chain" id="PRO_5044024406" description="DUF1793-domain-containing protein" evidence="3">
    <location>
        <begin position="21"/>
        <end position="906"/>
    </location>
</feature>
<feature type="domain" description="Glutaminase A N-terminal" evidence="5">
    <location>
        <begin position="95"/>
        <end position="323"/>
    </location>
</feature>
<feature type="region of interest" description="Disordered" evidence="1">
    <location>
        <begin position="795"/>
        <end position="878"/>
    </location>
</feature>
<feature type="signal peptide" evidence="3">
    <location>
        <begin position="1"/>
        <end position="20"/>
    </location>
</feature>
<dbReference type="GO" id="GO:0003824">
    <property type="term" value="F:catalytic activity"/>
    <property type="evidence" value="ECO:0007669"/>
    <property type="project" value="UniProtKB-ARBA"/>
</dbReference>
<feature type="domain" description="Glutaminase A central" evidence="4">
    <location>
        <begin position="331"/>
        <end position="685"/>
    </location>
</feature>
<feature type="transmembrane region" description="Helical" evidence="2">
    <location>
        <begin position="714"/>
        <end position="739"/>
    </location>
</feature>
<feature type="compositionally biased region" description="Low complexity" evidence="1">
    <location>
        <begin position="839"/>
        <end position="857"/>
    </location>
</feature>
<dbReference type="SUPFAM" id="SSF48208">
    <property type="entry name" value="Six-hairpin glycosidases"/>
    <property type="match status" value="1"/>
</dbReference>
<name>A0AAW0FVS6_9APHY</name>
<dbReference type="Pfam" id="PF16335">
    <property type="entry name" value="GtaA_6_Hairpin"/>
    <property type="match status" value="1"/>
</dbReference>
<reference evidence="6 7" key="1">
    <citation type="submission" date="2022-09" db="EMBL/GenBank/DDBJ databases">
        <authorList>
            <person name="Palmer J.M."/>
        </authorList>
    </citation>
    <scope>NUCLEOTIDE SEQUENCE [LARGE SCALE GENOMIC DNA]</scope>
    <source>
        <strain evidence="6 7">DSM 7382</strain>
    </source>
</reference>
<dbReference type="Proteomes" id="UP001385951">
    <property type="component" value="Unassembled WGS sequence"/>
</dbReference>
<protein>
    <recommendedName>
        <fullName evidence="8">DUF1793-domain-containing protein</fullName>
    </recommendedName>
</protein>
<dbReference type="InterPro" id="IPR012341">
    <property type="entry name" value="6hp_glycosidase-like_sf"/>
</dbReference>
<evidence type="ECO:0000256" key="1">
    <source>
        <dbReference type="SAM" id="MobiDB-lite"/>
    </source>
</evidence>
<dbReference type="InterPro" id="IPR052743">
    <property type="entry name" value="Glutaminase_GtaA"/>
</dbReference>
<sequence>MRAHLWPCLPLLFFASSGWSQSTIPPVIPLGIRSPYFNIWANSANAGHTWPNFWTTSILGWQGLIRVDNQVYQWLGQSGLNPPVANLSNTQLTPTQTIVTMQAGPMDLIVTFLSPIEPSDPVRQSIPFSYVSLDINARDGLSHNVQVYSDISAEWVTPNTDDIVTYSSNPTGSSFYHQIQLQSNQSLTETGNRARDLTAIIAMQTNPNLSHRIANDTECRSQFASDGRVDGTPPSNAVKMGNPFPVFSLAQDLGNITQTSSPVVWAIGGIRNPAIAYTTPSGKGQQRSPYYVTSYSDMSAVVDAVVLDFSDAKSRANTLDTQILGSASNISSTYSNLVSLAARQAMGGTELTIGMGSDGKWNTSDVKMFMKDVGISQRVNPVEQIYAAFPFFLYINPDYAGQLLAPLLELQDSPQYNQPYAARDLGPNYPSGTGDFAFHSQGYEYSGDMLIMALAHARYSGDGTLINQHYTLLKSWADYLVSYNVTPPDAITIDQVKQSNTTNLAIKGIIAIKAMSEISKALQQSSDATRYANLASAFADTWNVVASGGDHLTSSYGSGSTSSSSSSWALMYNLYADRLLQTGVVSDQIYSSQTQWYKTQLASANNQFGLPLDSGTNANLVNAGWTLFTAATATDNAVRDSLIASVWSHALADKNPLSLTYKVNSTDSLPTPGISSPGAGAIFAPLALSLTAKDIKVNPTSAGANGTTSGGTSIVGPVVGAVVGGLVLVVVVALGVLLWRRRKRRQQAAYYDKNYHVEAQPFGTSGNVVSYTDLTLTGLPLRSDPEGITLIQSSAPQNTTVYNPTLNPQDQSHPPGLSSKAREAMMGARFTTNPNPSGSVPSAPSTSAYSSSGPGSSRDAPTEVGSPDTNLSQSDVQGLRMEVENLRRVMQEIQADRVEAPPSYAD</sequence>
<dbReference type="InterPro" id="IPR008928">
    <property type="entry name" value="6-hairpin_glycosidase_sf"/>
</dbReference>